<reference evidence="1 2" key="1">
    <citation type="journal article" date="2019" name="Anaerobe">
        <title>Detection of Robinsoniella peoriensis in multiple bone samples of a trauma patient.</title>
        <authorList>
            <person name="Schrottner P."/>
            <person name="Hartwich K."/>
            <person name="Bunk B."/>
            <person name="Schober I."/>
            <person name="Helbig S."/>
            <person name="Rudolph W.W."/>
            <person name="Gunzer F."/>
        </authorList>
    </citation>
    <scope>NUCLEOTIDE SEQUENCE [LARGE SCALE GENOMIC DNA]</scope>
    <source>
        <strain evidence="1 2">DSM 106044</strain>
    </source>
</reference>
<dbReference type="EMBL" id="QGQD01000096">
    <property type="protein sequence ID" value="TLC98399.1"/>
    <property type="molecule type" value="Genomic_DNA"/>
</dbReference>
<comment type="caution">
    <text evidence="1">The sequence shown here is derived from an EMBL/GenBank/DDBJ whole genome shotgun (WGS) entry which is preliminary data.</text>
</comment>
<organism evidence="1 2">
    <name type="scientific">Robinsoniella peoriensis</name>
    <dbReference type="NCBI Taxonomy" id="180332"/>
    <lineage>
        <taxon>Bacteria</taxon>
        <taxon>Bacillati</taxon>
        <taxon>Bacillota</taxon>
        <taxon>Clostridia</taxon>
        <taxon>Lachnospirales</taxon>
        <taxon>Lachnospiraceae</taxon>
        <taxon>Robinsoniella</taxon>
    </lineage>
</organism>
<protein>
    <submittedName>
        <fullName evidence="1">YmaF family protein</fullName>
    </submittedName>
</protein>
<accession>A0A4U8Q138</accession>
<name>A0A4U8Q138_9FIRM</name>
<sequence>MSCNRKCMQTHVHEVLGSVRLADLNEDPHNHRFAGVTEEIIKVPGGHIHKFTSKTDFYEDHFHPICVTTGLQVPVGKCGDERHVHFIDSQTEIEDGHCHRFIAATLIENPIGD</sequence>
<keyword evidence="2" id="KW-1185">Reference proteome</keyword>
<dbReference type="RefSeq" id="WP_138003817.1">
    <property type="nucleotide sequence ID" value="NZ_QGQD01000096.1"/>
</dbReference>
<evidence type="ECO:0000313" key="1">
    <source>
        <dbReference type="EMBL" id="TLC98399.1"/>
    </source>
</evidence>
<proteinExistence type="predicted"/>
<dbReference type="AlphaFoldDB" id="A0A4U8Q138"/>
<gene>
    <name evidence="1" type="ORF">DSM106044_04737</name>
</gene>
<dbReference type="Pfam" id="PF12788">
    <property type="entry name" value="YmaF"/>
    <property type="match status" value="1"/>
</dbReference>
<dbReference type="Proteomes" id="UP000306509">
    <property type="component" value="Unassembled WGS sequence"/>
</dbReference>
<dbReference type="InterPro" id="IPR024307">
    <property type="entry name" value="YmaF"/>
</dbReference>
<evidence type="ECO:0000313" key="2">
    <source>
        <dbReference type="Proteomes" id="UP000306509"/>
    </source>
</evidence>